<name>A0ACC3TBS4_LIPKO</name>
<keyword evidence="2" id="KW-1185">Reference proteome</keyword>
<evidence type="ECO:0000313" key="2">
    <source>
        <dbReference type="Proteomes" id="UP001433508"/>
    </source>
</evidence>
<organism evidence="1 2">
    <name type="scientific">Lipomyces kononenkoae</name>
    <name type="common">Yeast</name>
    <dbReference type="NCBI Taxonomy" id="34357"/>
    <lineage>
        <taxon>Eukaryota</taxon>
        <taxon>Fungi</taxon>
        <taxon>Dikarya</taxon>
        <taxon>Ascomycota</taxon>
        <taxon>Saccharomycotina</taxon>
        <taxon>Lipomycetes</taxon>
        <taxon>Lipomycetales</taxon>
        <taxon>Lipomycetaceae</taxon>
        <taxon>Lipomyces</taxon>
    </lineage>
</organism>
<gene>
    <name evidence="1" type="ORF">V1525DRAFT_10367</name>
</gene>
<accession>A0ACC3TBS4</accession>
<dbReference type="Proteomes" id="UP001433508">
    <property type="component" value="Unassembled WGS sequence"/>
</dbReference>
<comment type="caution">
    <text evidence="1">The sequence shown here is derived from an EMBL/GenBank/DDBJ whole genome shotgun (WGS) entry which is preliminary data.</text>
</comment>
<dbReference type="EMBL" id="MU971335">
    <property type="protein sequence ID" value="KAK9241422.1"/>
    <property type="molecule type" value="Genomic_DNA"/>
</dbReference>
<proteinExistence type="predicted"/>
<reference evidence="2" key="1">
    <citation type="journal article" date="2024" name="Front. Bioeng. Biotechnol.">
        <title>Genome-scale model development and genomic sequencing of the oleaginous clade Lipomyces.</title>
        <authorList>
            <person name="Czajka J.J."/>
            <person name="Han Y."/>
            <person name="Kim J."/>
            <person name="Mondo S.J."/>
            <person name="Hofstad B.A."/>
            <person name="Robles A."/>
            <person name="Haridas S."/>
            <person name="Riley R."/>
            <person name="LaButti K."/>
            <person name="Pangilinan J."/>
            <person name="Andreopoulos W."/>
            <person name="Lipzen A."/>
            <person name="Yan J."/>
            <person name="Wang M."/>
            <person name="Ng V."/>
            <person name="Grigoriev I.V."/>
            <person name="Spatafora J.W."/>
            <person name="Magnuson J.K."/>
            <person name="Baker S.E."/>
            <person name="Pomraning K.R."/>
        </authorList>
    </citation>
    <scope>NUCLEOTIDE SEQUENCE [LARGE SCALE GENOMIC DNA]</scope>
    <source>
        <strain evidence="2">CBS 7786</strain>
    </source>
</reference>
<evidence type="ECO:0000313" key="1">
    <source>
        <dbReference type="EMBL" id="KAK9241422.1"/>
    </source>
</evidence>
<sequence>MSSTSSSSMRGLVQFIADLRNARARELEERRINKEMANIRQKFRDSNLSGYQKKKYVCKLLYIYILGWNIDFGHLEAVNLIASNKFTEKQIGYLAISLLLNENHDLINLVLNSIRKDLNDPNELYNCLALHAIANIGGKEMAESLSSDVHRLLISPVSKPFVKKKAALTLLRLYRKYQNCVHEEWADRIVSIMNDPDLGVVTSVTSLVLALAQDNPDLYRQCYGRAVFRLKSILIGRAVEPDYLYYKVPNPWLQVKLLRLLQYYPASDDPDVAAGLVDVLQFILEVAGESLRNVQQSNAQNAVLFEAINLAIHIDVGPVLMDRIVGKLGMFISSRETNLRYLGLDTMAHLAARAEDLSPIRAHQTTVLNSLRDRDISVRRKGLDLLYSMCGYQNAVTIVAELLKYLEVADYAIREDMVIKIAILTEKNATEYKWYIDTILKLISVAGDYVSDEVWQRAVQIVMNNEDLQAYAAHTLLRYLKGPTYYEAMVKIGGYVLGEFGHLIADTQGCTPIEQLLALQDKFGSCSAFTKALLLSTYIKFVNLFPEIKPQLIQVFHSYSRSLDSELQQRACEYLVLASLPTDDLLRTVCDEMPPFPERTSALLSRIHEKQGKGEDRRTWFIGGKSGVSDTEALIEGF</sequence>
<protein>
    <submittedName>
        <fullName evidence="1">Clathrin/coatomer adaptor, adaptin-like protein</fullName>
    </submittedName>
</protein>